<organism evidence="3">
    <name type="scientific">Mycobacterium sp. (strain MCS)</name>
    <dbReference type="NCBI Taxonomy" id="164756"/>
    <lineage>
        <taxon>Bacteria</taxon>
        <taxon>Bacillati</taxon>
        <taxon>Actinomycetota</taxon>
        <taxon>Actinomycetes</taxon>
        <taxon>Mycobacteriales</taxon>
        <taxon>Mycobacteriaceae</taxon>
        <taxon>Mycobacterium</taxon>
    </lineage>
</organism>
<name>A0A5Q5BH87_MYCSS</name>
<evidence type="ECO:0000313" key="3">
    <source>
        <dbReference type="EMBL" id="ABG07588.1"/>
    </source>
</evidence>
<dbReference type="Pfam" id="PF05305">
    <property type="entry name" value="DUF732"/>
    <property type="match status" value="1"/>
</dbReference>
<accession>A0A5Q5BH87</accession>
<dbReference type="AlphaFoldDB" id="A0A5Q5BH87"/>
<dbReference type="EMBL" id="CP000384">
    <property type="protein sequence ID" value="ABG07588.1"/>
    <property type="molecule type" value="Genomic_DNA"/>
</dbReference>
<gene>
    <name evidence="3" type="ordered locus">Mmcs_1477</name>
</gene>
<protein>
    <recommendedName>
        <fullName evidence="2">DUF732 domain-containing protein</fullName>
    </recommendedName>
</protein>
<feature type="signal peptide" evidence="1">
    <location>
        <begin position="1"/>
        <end position="36"/>
    </location>
</feature>
<feature type="domain" description="DUF732" evidence="2">
    <location>
        <begin position="40"/>
        <end position="115"/>
    </location>
</feature>
<evidence type="ECO:0000259" key="2">
    <source>
        <dbReference type="Pfam" id="PF05305"/>
    </source>
</evidence>
<dbReference type="InterPro" id="IPR007969">
    <property type="entry name" value="DUF732"/>
</dbReference>
<dbReference type="KEGG" id="mmc:Mmcs_1477"/>
<reference evidence="3" key="1">
    <citation type="submission" date="2006-06" db="EMBL/GenBank/DDBJ databases">
        <title>Complete sequence of chromosome of Mycobacterium sp. MCS.</title>
        <authorList>
            <consortium name="US DOE Joint Genome Institute"/>
            <person name="Copeland A."/>
            <person name="Lucas S."/>
            <person name="Lapidus A."/>
            <person name="Barry K."/>
            <person name="Detter J.C."/>
            <person name="Glavina del Rio T."/>
            <person name="Hammon N."/>
            <person name="Israni S."/>
            <person name="Dalin E."/>
            <person name="Tice H."/>
            <person name="Pitluck S."/>
            <person name="Martinez M."/>
            <person name="Schmutz J."/>
            <person name="Larimer F."/>
            <person name="Land M."/>
            <person name="Hauser L."/>
            <person name="Kyrpides N."/>
            <person name="Kim E."/>
            <person name="Miller C.D."/>
            <person name="Hughes J.E."/>
            <person name="Anderson A.J."/>
            <person name="Sims R.C."/>
            <person name="Richardson P."/>
        </authorList>
    </citation>
    <scope>NUCLEOTIDE SEQUENCE [LARGE SCALE GENOMIC DNA]</scope>
    <source>
        <strain evidence="3">MCS</strain>
    </source>
</reference>
<proteinExistence type="predicted"/>
<evidence type="ECO:0000256" key="1">
    <source>
        <dbReference type="SAM" id="SignalP"/>
    </source>
</evidence>
<sequence precursor="true">MKLRGMLAVKRAAITTGAAVALCCATGGVVAPVASASPTDDAYLAAIEANGVPILGRDYVIALGHAICETARQYPSMPLVDLVLNDVGNENKPSPYSFDQGKVIATSALANYCPSGAAGSEPVAPVSAPPPASTPYTPAPNAPSVNAPNIGCTWVNGYTKKNGTRVRGHYRC</sequence>
<feature type="chain" id="PRO_5024344806" description="DUF732 domain-containing protein" evidence="1">
    <location>
        <begin position="37"/>
        <end position="172"/>
    </location>
</feature>
<keyword evidence="1" id="KW-0732">Signal</keyword>